<reference evidence="3" key="1">
    <citation type="submission" date="2020-10" db="EMBL/GenBank/DDBJ databases">
        <authorList>
            <person name="Gilroy R."/>
        </authorList>
    </citation>
    <scope>NUCLEOTIDE SEQUENCE</scope>
    <source>
        <strain evidence="3">ChiGjej1B1-2707</strain>
    </source>
</reference>
<dbReference type="EMBL" id="DVGB01000087">
    <property type="protein sequence ID" value="HIR01998.1"/>
    <property type="molecule type" value="Genomic_DNA"/>
</dbReference>
<evidence type="ECO:0000259" key="2">
    <source>
        <dbReference type="Pfam" id="PF00329"/>
    </source>
</evidence>
<gene>
    <name evidence="3" type="ORF">IAA69_07040</name>
</gene>
<sequence length="227" mass="24431">MAFEAKFMEMGAEDVLRCAQDHKARGWRFVQLLCTNTEDGIDVQYTYMKDETIENWTVKSVKKGESIPSITDYFLAAFVFENESHDLFGIDIQGIAIDFQGRFYDVSVPEPMTVISPAQKAAREKAAKLAAAKAAKEKADAAPAADAELEAKLAGMDPEKAAKVRAAMEAKAKKAAAAQEQAAPSADAELEAKLAGMDPEKAAKVRAAMEAKKAREAAKAAPEGKGE</sequence>
<accession>A0A9D1D3L0</accession>
<dbReference type="AlphaFoldDB" id="A0A9D1D3L0"/>
<feature type="region of interest" description="Disordered" evidence="1">
    <location>
        <begin position="173"/>
        <end position="227"/>
    </location>
</feature>
<dbReference type="Pfam" id="PF00329">
    <property type="entry name" value="Complex1_30kDa"/>
    <property type="match status" value="1"/>
</dbReference>
<evidence type="ECO:0000256" key="1">
    <source>
        <dbReference type="SAM" id="MobiDB-lite"/>
    </source>
</evidence>
<comment type="caution">
    <text evidence="3">The sequence shown here is derived from an EMBL/GenBank/DDBJ whole genome shotgun (WGS) entry which is preliminary data.</text>
</comment>
<evidence type="ECO:0000313" key="3">
    <source>
        <dbReference type="EMBL" id="HIR01998.1"/>
    </source>
</evidence>
<name>A0A9D1D3L0_9ACTN</name>
<feature type="compositionally biased region" description="Basic and acidic residues" evidence="1">
    <location>
        <begin position="198"/>
        <end position="227"/>
    </location>
</feature>
<dbReference type="Gene3D" id="3.30.460.80">
    <property type="entry name" value="NADH:ubiquinone oxidoreductase, 30kDa subunit"/>
    <property type="match status" value="1"/>
</dbReference>
<feature type="compositionally biased region" description="Low complexity" evidence="1">
    <location>
        <begin position="173"/>
        <end position="187"/>
    </location>
</feature>
<evidence type="ECO:0000313" key="4">
    <source>
        <dbReference type="Proteomes" id="UP000824261"/>
    </source>
</evidence>
<organism evidence="3 4">
    <name type="scientific">Candidatus Aveggerthella stercoripullorum</name>
    <dbReference type="NCBI Taxonomy" id="2840688"/>
    <lineage>
        <taxon>Bacteria</taxon>
        <taxon>Bacillati</taxon>
        <taxon>Actinomycetota</taxon>
        <taxon>Coriobacteriia</taxon>
        <taxon>Eggerthellales</taxon>
        <taxon>Eggerthellaceae</taxon>
        <taxon>Eggerthellaceae incertae sedis</taxon>
        <taxon>Candidatus Aveggerthella</taxon>
    </lineage>
</organism>
<dbReference type="InterPro" id="IPR001268">
    <property type="entry name" value="NADH_UbQ_OxRdtase_30kDa_su"/>
</dbReference>
<proteinExistence type="predicted"/>
<protein>
    <submittedName>
        <fullName evidence="3">NADH-quinone oxidoreductase subunit C</fullName>
    </submittedName>
</protein>
<dbReference type="SUPFAM" id="SSF143243">
    <property type="entry name" value="Nqo5-like"/>
    <property type="match status" value="1"/>
</dbReference>
<dbReference type="GO" id="GO:0008137">
    <property type="term" value="F:NADH dehydrogenase (ubiquinone) activity"/>
    <property type="evidence" value="ECO:0007669"/>
    <property type="project" value="InterPro"/>
</dbReference>
<reference evidence="3" key="2">
    <citation type="journal article" date="2021" name="PeerJ">
        <title>Extensive microbial diversity within the chicken gut microbiome revealed by metagenomics and culture.</title>
        <authorList>
            <person name="Gilroy R."/>
            <person name="Ravi A."/>
            <person name="Getino M."/>
            <person name="Pursley I."/>
            <person name="Horton D.L."/>
            <person name="Alikhan N.F."/>
            <person name="Baker D."/>
            <person name="Gharbi K."/>
            <person name="Hall N."/>
            <person name="Watson M."/>
            <person name="Adriaenssens E.M."/>
            <person name="Foster-Nyarko E."/>
            <person name="Jarju S."/>
            <person name="Secka A."/>
            <person name="Antonio M."/>
            <person name="Oren A."/>
            <person name="Chaudhuri R.R."/>
            <person name="La Ragione R."/>
            <person name="Hildebrand F."/>
            <person name="Pallen M.J."/>
        </authorList>
    </citation>
    <scope>NUCLEOTIDE SEQUENCE</scope>
    <source>
        <strain evidence="3">ChiGjej1B1-2707</strain>
    </source>
</reference>
<dbReference type="InterPro" id="IPR037232">
    <property type="entry name" value="NADH_quin_OxRdtase_su_C/D-like"/>
</dbReference>
<feature type="domain" description="NADH:ubiquinone oxidoreductase 30kDa subunit" evidence="2">
    <location>
        <begin position="13"/>
        <end position="94"/>
    </location>
</feature>
<dbReference type="Proteomes" id="UP000824261">
    <property type="component" value="Unassembled WGS sequence"/>
</dbReference>